<dbReference type="EMBL" id="FPHG01000034">
    <property type="protein sequence ID" value="SFV57921.1"/>
    <property type="molecule type" value="Genomic_DNA"/>
</dbReference>
<protein>
    <recommendedName>
        <fullName evidence="1">DUF4384 domain-containing protein</fullName>
    </recommendedName>
</protein>
<dbReference type="AlphaFoldDB" id="A0A1W1BWT6"/>
<gene>
    <name evidence="2" type="ORF">MNB_SV-9-501</name>
</gene>
<evidence type="ECO:0000313" key="2">
    <source>
        <dbReference type="EMBL" id="SFV57921.1"/>
    </source>
</evidence>
<accession>A0A1W1BWT6</accession>
<dbReference type="Pfam" id="PF14326">
    <property type="entry name" value="DUF4384"/>
    <property type="match status" value="1"/>
</dbReference>
<proteinExistence type="predicted"/>
<evidence type="ECO:0000259" key="1">
    <source>
        <dbReference type="Pfam" id="PF14326"/>
    </source>
</evidence>
<organism evidence="2">
    <name type="scientific">hydrothermal vent metagenome</name>
    <dbReference type="NCBI Taxonomy" id="652676"/>
    <lineage>
        <taxon>unclassified sequences</taxon>
        <taxon>metagenomes</taxon>
        <taxon>ecological metagenomes</taxon>
    </lineage>
</organism>
<reference evidence="2" key="1">
    <citation type="submission" date="2016-10" db="EMBL/GenBank/DDBJ databases">
        <authorList>
            <person name="de Groot N.N."/>
        </authorList>
    </citation>
    <scope>NUCLEOTIDE SEQUENCE</scope>
</reference>
<sequence>MKNLTLSLLLSLTALLAIESPKDIIVVATPVVEENLTTEQNITQVSDEYKDTIIYAKALKESYKVNEPIIISVKLKRDAYIYFWTVAKSGKGYLILPNNFAKVEEYKALTEHNIPNKEALYQFVSDAKGTEKVYLLATSKPISVARISAIFYKAPSSVVPEASAEDMKSFPNKDMKVIAKEENLKYDIEQFEVKVD</sequence>
<name>A0A1W1BWT6_9ZZZZ</name>
<feature type="domain" description="DUF4384" evidence="1">
    <location>
        <begin position="62"/>
        <end position="141"/>
    </location>
</feature>
<dbReference type="InterPro" id="IPR025493">
    <property type="entry name" value="DUF4384"/>
</dbReference>